<sequence>MARGDVNGSSSHERNGTRVQRKGEFAVGSSVLCQASFDNTQRPAEIIEQKAGQGGSTSYYVHYVDCDKRLDEWVQQNRLAPYINKPVDQMDVLTPRLSSMASLTTELGADQKLTRRLKRRYDEQNHVSQDINDLAPIDQHLEKEHQEKTKVKNIQAVEVGKFEMDTWYYSPYPEPYNSLEKLYLCEYCLKYFGKKKTLLRHSAKCDLRHPPGDEIYRSPPPGGERGQPPSNAATSPTIAVFEVDGKRNKVYCQSLCLLSKLFLDHKTLYYDVDPFLFYILCERDQQGYHIVGYFSKEKCSVEGYNLACILTLPPYQRKGYGRFLIAFSYELSKKEGKVGTPERPLSDLGQVSYRSYWQRSVLELLYNHRGQLSIKEISDKTAIRTDDIVRALEVLSLIKYWKGDHIISVTQRVIEDHLRVLDKKKVMGIDVSRLHWTPYVPANAMSKK</sequence>
<comment type="caution">
    <text evidence="15">The sequence shown here is derived from an EMBL/GenBank/DDBJ whole genome shotgun (WGS) entry which is preliminary data.</text>
</comment>
<evidence type="ECO:0000256" key="11">
    <source>
        <dbReference type="ARBA" id="ARBA00023242"/>
    </source>
</evidence>
<protein>
    <recommendedName>
        <fullName evidence="3">histone acetyltransferase</fullName>
        <ecNumber evidence="3">2.3.1.48</ecNumber>
    </recommendedName>
</protein>
<keyword evidence="10" id="KW-0804">Transcription</keyword>
<evidence type="ECO:0000256" key="9">
    <source>
        <dbReference type="ARBA" id="ARBA00023015"/>
    </source>
</evidence>
<dbReference type="InterPro" id="IPR040706">
    <property type="entry name" value="Zf-MYST"/>
</dbReference>
<evidence type="ECO:0000259" key="14">
    <source>
        <dbReference type="PROSITE" id="PS51726"/>
    </source>
</evidence>
<dbReference type="Gene3D" id="2.30.30.140">
    <property type="match status" value="1"/>
</dbReference>
<comment type="similarity">
    <text evidence="2">Belongs to the MYST (SAS/MOZ) family.</text>
</comment>
<keyword evidence="7" id="KW-0862">Zinc</keyword>
<keyword evidence="5" id="KW-0479">Metal-binding</keyword>
<feature type="domain" description="MYST-type HAT" evidence="14">
    <location>
        <begin position="149"/>
        <end position="438"/>
    </location>
</feature>
<evidence type="ECO:0000256" key="2">
    <source>
        <dbReference type="ARBA" id="ARBA00010107"/>
    </source>
</evidence>
<keyword evidence="9" id="KW-0805">Transcription regulation</keyword>
<evidence type="ECO:0000256" key="13">
    <source>
        <dbReference type="SAM" id="MobiDB-lite"/>
    </source>
</evidence>
<dbReference type="PANTHER" id="PTHR10615">
    <property type="entry name" value="HISTONE ACETYLTRANSFERASE"/>
    <property type="match status" value="1"/>
</dbReference>
<evidence type="ECO:0000256" key="10">
    <source>
        <dbReference type="ARBA" id="ARBA00023163"/>
    </source>
</evidence>
<feature type="region of interest" description="Disordered" evidence="13">
    <location>
        <begin position="210"/>
        <end position="233"/>
    </location>
</feature>
<keyword evidence="4" id="KW-0808">Transferase</keyword>
<dbReference type="Gene3D" id="3.30.60.60">
    <property type="entry name" value="N-acetyl transferase-like"/>
    <property type="match status" value="1"/>
</dbReference>
<evidence type="ECO:0000256" key="6">
    <source>
        <dbReference type="ARBA" id="ARBA00022771"/>
    </source>
</evidence>
<evidence type="ECO:0000256" key="7">
    <source>
        <dbReference type="ARBA" id="ARBA00022833"/>
    </source>
</evidence>
<evidence type="ECO:0000256" key="4">
    <source>
        <dbReference type="ARBA" id="ARBA00022679"/>
    </source>
</evidence>
<dbReference type="Pfam" id="PF01853">
    <property type="entry name" value="MOZ_SAS"/>
    <property type="match status" value="1"/>
</dbReference>
<dbReference type="Gene3D" id="3.40.630.30">
    <property type="match status" value="1"/>
</dbReference>
<dbReference type="SUPFAM" id="SSF55729">
    <property type="entry name" value="Acyl-CoA N-acyltransferases (Nat)"/>
    <property type="match status" value="1"/>
</dbReference>
<dbReference type="InterPro" id="IPR025995">
    <property type="entry name" value="Tudor-knot"/>
</dbReference>
<accession>A0ABR2YYA0</accession>
<comment type="subcellular location">
    <subcellularLocation>
        <location evidence="1">Nucleus</location>
    </subcellularLocation>
</comment>
<evidence type="ECO:0000256" key="5">
    <source>
        <dbReference type="ARBA" id="ARBA00022723"/>
    </source>
</evidence>
<dbReference type="SUPFAM" id="SSF54160">
    <property type="entry name" value="Chromo domain-like"/>
    <property type="match status" value="1"/>
</dbReference>
<keyword evidence="6" id="KW-0863">Zinc-finger</keyword>
<name>A0ABR2YYA0_9CHLO</name>
<evidence type="ECO:0000256" key="8">
    <source>
        <dbReference type="ARBA" id="ARBA00022990"/>
    </source>
</evidence>
<evidence type="ECO:0000256" key="1">
    <source>
        <dbReference type="ARBA" id="ARBA00004123"/>
    </source>
</evidence>
<dbReference type="CDD" id="cd04301">
    <property type="entry name" value="NAT_SF"/>
    <property type="match status" value="1"/>
</dbReference>
<keyword evidence="8" id="KW-0007">Acetylation</keyword>
<dbReference type="Pfam" id="PF17772">
    <property type="entry name" value="zf-MYST"/>
    <property type="match status" value="1"/>
</dbReference>
<feature type="region of interest" description="Disordered" evidence="13">
    <location>
        <begin position="1"/>
        <end position="21"/>
    </location>
</feature>
<evidence type="ECO:0000256" key="12">
    <source>
        <dbReference type="ARBA" id="ARBA00023315"/>
    </source>
</evidence>
<keyword evidence="11" id="KW-0539">Nucleus</keyword>
<dbReference type="PROSITE" id="PS51726">
    <property type="entry name" value="MYST_HAT"/>
    <property type="match status" value="1"/>
</dbReference>
<proteinExistence type="inferred from homology"/>
<evidence type="ECO:0000256" key="3">
    <source>
        <dbReference type="ARBA" id="ARBA00013184"/>
    </source>
</evidence>
<dbReference type="Proteomes" id="UP001491310">
    <property type="component" value="Unassembled WGS sequence"/>
</dbReference>
<dbReference type="InterPro" id="IPR016181">
    <property type="entry name" value="Acyl_CoA_acyltransferase"/>
</dbReference>
<keyword evidence="16" id="KW-1185">Reference proteome</keyword>
<feature type="compositionally biased region" description="Basic and acidic residues" evidence="13">
    <location>
        <begin position="11"/>
        <end position="21"/>
    </location>
</feature>
<dbReference type="EMBL" id="JALJOT010000003">
    <property type="protein sequence ID" value="KAK9916589.1"/>
    <property type="molecule type" value="Genomic_DNA"/>
</dbReference>
<evidence type="ECO:0000313" key="15">
    <source>
        <dbReference type="EMBL" id="KAK9916589.1"/>
    </source>
</evidence>
<keyword evidence="12" id="KW-0012">Acyltransferase</keyword>
<evidence type="ECO:0000313" key="16">
    <source>
        <dbReference type="Proteomes" id="UP001491310"/>
    </source>
</evidence>
<dbReference type="InterPro" id="IPR016197">
    <property type="entry name" value="Chromo-like_dom_sf"/>
</dbReference>
<reference evidence="15 16" key="1">
    <citation type="journal article" date="2024" name="Nat. Commun.">
        <title>Phylogenomics reveals the evolutionary origins of lichenization in chlorophyte algae.</title>
        <authorList>
            <person name="Puginier C."/>
            <person name="Libourel C."/>
            <person name="Otte J."/>
            <person name="Skaloud P."/>
            <person name="Haon M."/>
            <person name="Grisel S."/>
            <person name="Petersen M."/>
            <person name="Berrin J.G."/>
            <person name="Delaux P.M."/>
            <person name="Dal Grande F."/>
            <person name="Keller J."/>
        </authorList>
    </citation>
    <scope>NUCLEOTIDE SEQUENCE [LARGE SCALE GENOMIC DNA]</scope>
    <source>
        <strain evidence="15 16">SAG 216-7</strain>
    </source>
</reference>
<dbReference type="InterPro" id="IPR036388">
    <property type="entry name" value="WH-like_DNA-bd_sf"/>
</dbReference>
<gene>
    <name evidence="15" type="ORF">WJX75_004622</name>
</gene>
<dbReference type="PANTHER" id="PTHR10615:SF219">
    <property type="entry name" value="HISTONE ACETYLTRANSFERASE KAT5"/>
    <property type="match status" value="1"/>
</dbReference>
<dbReference type="Pfam" id="PF11717">
    <property type="entry name" value="Tudor-knot"/>
    <property type="match status" value="1"/>
</dbReference>
<dbReference type="EC" id="2.3.1.48" evidence="3"/>
<dbReference type="InterPro" id="IPR002717">
    <property type="entry name" value="HAT_MYST-type"/>
</dbReference>
<organism evidence="15 16">
    <name type="scientific">Coccomyxa subellipsoidea</name>
    <dbReference type="NCBI Taxonomy" id="248742"/>
    <lineage>
        <taxon>Eukaryota</taxon>
        <taxon>Viridiplantae</taxon>
        <taxon>Chlorophyta</taxon>
        <taxon>core chlorophytes</taxon>
        <taxon>Trebouxiophyceae</taxon>
        <taxon>Trebouxiophyceae incertae sedis</taxon>
        <taxon>Coccomyxaceae</taxon>
        <taxon>Coccomyxa</taxon>
    </lineage>
</organism>
<dbReference type="Gene3D" id="1.10.10.10">
    <property type="entry name" value="Winged helix-like DNA-binding domain superfamily/Winged helix DNA-binding domain"/>
    <property type="match status" value="1"/>
</dbReference>
<dbReference type="InterPro" id="IPR050603">
    <property type="entry name" value="MYST_HAT"/>
</dbReference>